<keyword evidence="3" id="KW-1185">Reference proteome</keyword>
<evidence type="ECO:0000313" key="2">
    <source>
        <dbReference type="EMBL" id="GCB77799.1"/>
    </source>
</evidence>
<reference evidence="2 3" key="1">
    <citation type="journal article" date="2018" name="Nat. Ecol. Evol.">
        <title>Shark genomes provide insights into elasmobranch evolution and the origin of vertebrates.</title>
        <authorList>
            <person name="Hara Y"/>
            <person name="Yamaguchi K"/>
            <person name="Onimaru K"/>
            <person name="Kadota M"/>
            <person name="Koyanagi M"/>
            <person name="Keeley SD"/>
            <person name="Tatsumi K"/>
            <person name="Tanaka K"/>
            <person name="Motone F"/>
            <person name="Kageyama Y"/>
            <person name="Nozu R"/>
            <person name="Adachi N"/>
            <person name="Nishimura O"/>
            <person name="Nakagawa R"/>
            <person name="Tanegashima C"/>
            <person name="Kiyatake I"/>
            <person name="Matsumoto R"/>
            <person name="Murakumo K"/>
            <person name="Nishida K"/>
            <person name="Terakita A"/>
            <person name="Kuratani S"/>
            <person name="Sato K"/>
            <person name="Hyodo S Kuraku.S."/>
        </authorList>
    </citation>
    <scope>NUCLEOTIDE SEQUENCE [LARGE SCALE GENOMIC DNA]</scope>
</reference>
<feature type="compositionally biased region" description="Polar residues" evidence="1">
    <location>
        <begin position="107"/>
        <end position="124"/>
    </location>
</feature>
<dbReference type="OrthoDB" id="9945911at2759"/>
<feature type="region of interest" description="Disordered" evidence="1">
    <location>
        <begin position="1"/>
        <end position="39"/>
    </location>
</feature>
<feature type="compositionally biased region" description="Basic and acidic residues" evidence="1">
    <location>
        <begin position="177"/>
        <end position="188"/>
    </location>
</feature>
<feature type="region of interest" description="Disordered" evidence="1">
    <location>
        <begin position="174"/>
        <end position="204"/>
    </location>
</feature>
<name>A0A401PXD8_SCYTO</name>
<dbReference type="AlphaFoldDB" id="A0A401PXD8"/>
<evidence type="ECO:0000313" key="3">
    <source>
        <dbReference type="Proteomes" id="UP000288216"/>
    </source>
</evidence>
<organism evidence="2 3">
    <name type="scientific">Scyliorhinus torazame</name>
    <name type="common">Cloudy catshark</name>
    <name type="synonym">Catulus torazame</name>
    <dbReference type="NCBI Taxonomy" id="75743"/>
    <lineage>
        <taxon>Eukaryota</taxon>
        <taxon>Metazoa</taxon>
        <taxon>Chordata</taxon>
        <taxon>Craniata</taxon>
        <taxon>Vertebrata</taxon>
        <taxon>Chondrichthyes</taxon>
        <taxon>Elasmobranchii</taxon>
        <taxon>Galeomorphii</taxon>
        <taxon>Galeoidea</taxon>
        <taxon>Carcharhiniformes</taxon>
        <taxon>Scyliorhinidae</taxon>
        <taxon>Scyliorhinus</taxon>
    </lineage>
</organism>
<gene>
    <name evidence="2" type="ORF">scyTo_0020614</name>
</gene>
<comment type="caution">
    <text evidence="2">The sequence shown here is derived from an EMBL/GenBank/DDBJ whole genome shotgun (WGS) entry which is preliminary data.</text>
</comment>
<evidence type="ECO:0000256" key="1">
    <source>
        <dbReference type="SAM" id="MobiDB-lite"/>
    </source>
</evidence>
<proteinExistence type="predicted"/>
<accession>A0A401PXD8</accession>
<dbReference type="EMBL" id="BFAA01016904">
    <property type="protein sequence ID" value="GCB77799.1"/>
    <property type="molecule type" value="Genomic_DNA"/>
</dbReference>
<protein>
    <submittedName>
        <fullName evidence="2">Uncharacterized protein</fullName>
    </submittedName>
</protein>
<dbReference type="Proteomes" id="UP000288216">
    <property type="component" value="Unassembled WGS sequence"/>
</dbReference>
<feature type="compositionally biased region" description="Polar residues" evidence="1">
    <location>
        <begin position="19"/>
        <end position="31"/>
    </location>
</feature>
<sequence length="204" mass="22371">MGEGSGNRAGNRSWDCPDSVSSESDGYTSDLDSVLSDEELSERHDYLRSLLRIIGDPPPFQYYTEFANAMNSPGVKNSFSFLHAGGGGEPVHDQYAALSSSKDKSSTFNSTEEASTSSLGNASQYRKVEHSSVVAPFSNRTLSHPSFHSFYAAVSSQQSHNFPAEVNDSEFENQEFIDSHSKPDRTVKSEASILRSQDIHSKTE</sequence>
<feature type="region of interest" description="Disordered" evidence="1">
    <location>
        <begin position="99"/>
        <end position="125"/>
    </location>
</feature>